<organism evidence="1 2">
    <name type="scientific">Antarcticibacterium flavum</name>
    <dbReference type="NCBI Taxonomy" id="2058175"/>
    <lineage>
        <taxon>Bacteria</taxon>
        <taxon>Pseudomonadati</taxon>
        <taxon>Bacteroidota</taxon>
        <taxon>Flavobacteriia</taxon>
        <taxon>Flavobacteriales</taxon>
        <taxon>Flavobacteriaceae</taxon>
        <taxon>Antarcticibacterium</taxon>
    </lineage>
</organism>
<sequence>MKIIALQGRGGSGKTTTITKLPNILISNGYKQVPNKKKSYGGDFLDIFDDGNKKVGITSSGDTYDLVNDRLSDLVKEKCDVCICACRTADRKPHGTIAATKNFPSYTNEYVVKTYATGSNNQLTANQKDAQALFNRI</sequence>
<evidence type="ECO:0000313" key="1">
    <source>
        <dbReference type="EMBL" id="QCY69049.1"/>
    </source>
</evidence>
<reference evidence="1 2" key="1">
    <citation type="submission" date="2019-06" db="EMBL/GenBank/DDBJ databases">
        <title>Complete genome sequence of Antarcticibacterium flavum KCTC 52984T from an Antarctic marine sediment.</title>
        <authorList>
            <person name="Lee Y.M."/>
            <person name="Shin S.C."/>
        </authorList>
    </citation>
    <scope>NUCLEOTIDE SEQUENCE [LARGE SCALE GENOMIC DNA]</scope>
    <source>
        <strain evidence="1 2">KCTC 52984</strain>
    </source>
</reference>
<protein>
    <recommendedName>
        <fullName evidence="3">ATP-binding protein</fullName>
    </recommendedName>
</protein>
<dbReference type="EMBL" id="CP040812">
    <property type="protein sequence ID" value="QCY69049.1"/>
    <property type="molecule type" value="Genomic_DNA"/>
</dbReference>
<dbReference type="InterPro" id="IPR027417">
    <property type="entry name" value="P-loop_NTPase"/>
</dbReference>
<gene>
    <name evidence="1" type="ORF">FHG64_06310</name>
</gene>
<name>A0A5B7X168_9FLAO</name>
<proteinExistence type="predicted"/>
<keyword evidence="2" id="KW-1185">Reference proteome</keyword>
<dbReference type="AlphaFoldDB" id="A0A5B7X168"/>
<dbReference type="RefSeq" id="WP_139065629.1">
    <property type="nucleotide sequence ID" value="NZ_CP040812.1"/>
</dbReference>
<dbReference type="Proteomes" id="UP000309016">
    <property type="component" value="Chromosome"/>
</dbReference>
<evidence type="ECO:0000313" key="2">
    <source>
        <dbReference type="Proteomes" id="UP000309016"/>
    </source>
</evidence>
<dbReference type="KEGG" id="afla:FHG64_06310"/>
<accession>A0A5B7X168</accession>
<evidence type="ECO:0008006" key="3">
    <source>
        <dbReference type="Google" id="ProtNLM"/>
    </source>
</evidence>
<dbReference type="SUPFAM" id="SSF52540">
    <property type="entry name" value="P-loop containing nucleoside triphosphate hydrolases"/>
    <property type="match status" value="1"/>
</dbReference>
<dbReference type="OrthoDB" id="5821096at2"/>